<dbReference type="InterPro" id="IPR042114">
    <property type="entry name" value="GatB_C_1"/>
</dbReference>
<evidence type="ECO:0000313" key="14">
    <source>
        <dbReference type="EMBL" id="MBC3873043.1"/>
    </source>
</evidence>
<dbReference type="Gene3D" id="1.10.10.410">
    <property type="match status" value="1"/>
</dbReference>
<evidence type="ECO:0000259" key="13">
    <source>
        <dbReference type="SMART" id="SM00845"/>
    </source>
</evidence>
<dbReference type="InterPro" id="IPR004413">
    <property type="entry name" value="GatB"/>
</dbReference>
<dbReference type="Gene3D" id="1.10.150.380">
    <property type="entry name" value="GatB domain, N-terminal subdomain"/>
    <property type="match status" value="1"/>
</dbReference>
<comment type="catalytic activity">
    <reaction evidence="10 11">
        <text>L-glutamyl-tRNA(Gln) + L-glutamine + ATP + H2O = L-glutaminyl-tRNA(Gln) + L-glutamate + ADP + phosphate + H(+)</text>
        <dbReference type="Rhea" id="RHEA:17521"/>
        <dbReference type="Rhea" id="RHEA-COMP:9681"/>
        <dbReference type="Rhea" id="RHEA-COMP:9684"/>
        <dbReference type="ChEBI" id="CHEBI:15377"/>
        <dbReference type="ChEBI" id="CHEBI:15378"/>
        <dbReference type="ChEBI" id="CHEBI:29985"/>
        <dbReference type="ChEBI" id="CHEBI:30616"/>
        <dbReference type="ChEBI" id="CHEBI:43474"/>
        <dbReference type="ChEBI" id="CHEBI:58359"/>
        <dbReference type="ChEBI" id="CHEBI:78520"/>
        <dbReference type="ChEBI" id="CHEBI:78521"/>
        <dbReference type="ChEBI" id="CHEBI:456216"/>
    </reaction>
</comment>
<dbReference type="InterPro" id="IPR023168">
    <property type="entry name" value="GatB_Yqey_C_2"/>
</dbReference>
<proteinExistence type="inferred from homology"/>
<dbReference type="InterPro" id="IPR017958">
    <property type="entry name" value="Gln-tRNA_amidoTrfase_suB_CS"/>
</dbReference>
<accession>A0ABR6Y8T9</accession>
<evidence type="ECO:0000256" key="4">
    <source>
        <dbReference type="ARBA" id="ARBA00022598"/>
    </source>
</evidence>
<dbReference type="EMBL" id="JACOGA010000004">
    <property type="protein sequence ID" value="MBC3873043.1"/>
    <property type="molecule type" value="Genomic_DNA"/>
</dbReference>
<organism evidence="14 15">
    <name type="scientific">Undibacterium flavidum</name>
    <dbReference type="NCBI Taxonomy" id="2762297"/>
    <lineage>
        <taxon>Bacteria</taxon>
        <taxon>Pseudomonadati</taxon>
        <taxon>Pseudomonadota</taxon>
        <taxon>Betaproteobacteria</taxon>
        <taxon>Burkholderiales</taxon>
        <taxon>Oxalobacteraceae</taxon>
        <taxon>Undibacterium</taxon>
    </lineage>
</organism>
<dbReference type="InterPro" id="IPR014746">
    <property type="entry name" value="Gln_synth/guanido_kin_cat_dom"/>
</dbReference>
<dbReference type="InterPro" id="IPR003789">
    <property type="entry name" value="Asn/Gln_tRNA_amidoTrase-B-like"/>
</dbReference>
<name>A0ABR6Y8T9_9BURK</name>
<dbReference type="SUPFAM" id="SSF89095">
    <property type="entry name" value="GatB/YqeY motif"/>
    <property type="match status" value="1"/>
</dbReference>
<dbReference type="NCBIfam" id="NF004015">
    <property type="entry name" value="PRK05477.1-5"/>
    <property type="match status" value="1"/>
</dbReference>
<evidence type="ECO:0000256" key="5">
    <source>
        <dbReference type="ARBA" id="ARBA00022741"/>
    </source>
</evidence>
<reference evidence="14 15" key="1">
    <citation type="submission" date="2020-08" db="EMBL/GenBank/DDBJ databases">
        <title>Novel species isolated from subtropical streams in China.</title>
        <authorList>
            <person name="Lu H."/>
        </authorList>
    </citation>
    <scope>NUCLEOTIDE SEQUENCE [LARGE SCALE GENOMIC DNA]</scope>
    <source>
        <strain evidence="14 15">LX15W</strain>
    </source>
</reference>
<dbReference type="NCBIfam" id="NF004014">
    <property type="entry name" value="PRK05477.1-4"/>
    <property type="match status" value="1"/>
</dbReference>
<dbReference type="PANTHER" id="PTHR11659:SF0">
    <property type="entry name" value="GLUTAMYL-TRNA(GLN) AMIDOTRANSFERASE SUBUNIT B, MITOCHONDRIAL"/>
    <property type="match status" value="1"/>
</dbReference>
<evidence type="ECO:0000313" key="15">
    <source>
        <dbReference type="Proteomes" id="UP000624279"/>
    </source>
</evidence>
<dbReference type="InterPro" id="IPR018027">
    <property type="entry name" value="Asn/Gln_amidotransferase"/>
</dbReference>
<evidence type="ECO:0000256" key="12">
    <source>
        <dbReference type="SAM" id="MobiDB-lite"/>
    </source>
</evidence>
<protein>
    <recommendedName>
        <fullName evidence="3 11">Aspartyl/glutamyl-tRNA(Asn/Gln) amidotransferase subunit B</fullName>
        <shortName evidence="11">Asp/Glu-ADT subunit B</shortName>
        <ecNumber evidence="11">6.3.5.-</ecNumber>
    </recommendedName>
</protein>
<keyword evidence="5 11" id="KW-0547">Nucleotide-binding</keyword>
<sequence>MQWEVVIGFETHAQLKTNSKIFSGSSIQFGAEPNTQASPVDLALPGVLPVMNKGAVEKAIQFGLAVGATIAPESIFARKNYFYPDLPKGYQISQFEIPVVQGGTITCVVEKDGKSEVKVIELTRAHLEEDAGKSLHEDYQGMTGIDLNRAGTPLLEIVTEPVMRSAAEAVAYAKALHSLVMWLDICDGNMQEGSFRCDANVSVRPVGQKEFGTRCEIKNLNSFRFLEEAINIEVRRQIELIEDGGTVVQETRLYDPDRKETRSMRSKEDSQDYRYFPDPDLPPLRISREWVEQVRSTMPELPTAMRERFIAQYDLSDYDAMIVTQSKAMAAYFEAAIAASPAGDKAAQAKQIANWLMGDVSSTLNRESMDITSIPVNAAQLALLLQRIADGTISNKIAKEVFAAMWQAPSADVNLADQVIDAKGLKQISDVGALEKIIDEVMAANQQSVDEYRAGKEKAFNALVGQAMKATKGKGNPAQVNELLKKKLAG</sequence>
<dbReference type="PANTHER" id="PTHR11659">
    <property type="entry name" value="GLUTAMYL-TRNA GLN AMIDOTRANSFERASE SUBUNIT B MITOCHONDRIAL AND PROKARYOTIC PET112-RELATED"/>
    <property type="match status" value="1"/>
</dbReference>
<comment type="function">
    <text evidence="8 11">Allows the formation of correctly charged Asn-tRNA(Asn) or Gln-tRNA(Gln) through the transamidation of misacylated Asp-tRNA(Asn) or Glu-tRNA(Gln) in organisms which lack either or both of asparaginyl-tRNA or glutaminyl-tRNA synthetases. The reaction takes place in the presence of glutamine and ATP through an activated phospho-Asp-tRNA(Asn) or phospho-Glu-tRNA(Gln).</text>
</comment>
<evidence type="ECO:0000256" key="11">
    <source>
        <dbReference type="HAMAP-Rule" id="MF_00121"/>
    </source>
</evidence>
<dbReference type="PROSITE" id="PS01234">
    <property type="entry name" value="GATB"/>
    <property type="match status" value="1"/>
</dbReference>
<evidence type="ECO:0000256" key="7">
    <source>
        <dbReference type="ARBA" id="ARBA00022917"/>
    </source>
</evidence>
<evidence type="ECO:0000256" key="8">
    <source>
        <dbReference type="ARBA" id="ARBA00024799"/>
    </source>
</evidence>
<dbReference type="InterPro" id="IPR017959">
    <property type="entry name" value="Asn/Gln-tRNA_amidoTrfase_suB/E"/>
</dbReference>
<dbReference type="InterPro" id="IPR006075">
    <property type="entry name" value="Asn/Gln-tRNA_Trfase_suB/E_cat"/>
</dbReference>
<dbReference type="NCBIfam" id="NF004012">
    <property type="entry name" value="PRK05477.1-2"/>
    <property type="match status" value="1"/>
</dbReference>
<keyword evidence="7 11" id="KW-0648">Protein biosynthesis</keyword>
<evidence type="ECO:0000256" key="1">
    <source>
        <dbReference type="ARBA" id="ARBA00005306"/>
    </source>
</evidence>
<dbReference type="Pfam" id="PF02934">
    <property type="entry name" value="GatB_N"/>
    <property type="match status" value="1"/>
</dbReference>
<feature type="region of interest" description="Disordered" evidence="12">
    <location>
        <begin position="255"/>
        <end position="274"/>
    </location>
</feature>
<keyword evidence="4 11" id="KW-0436">Ligase</keyword>
<dbReference type="EC" id="6.3.5.-" evidence="11"/>
<dbReference type="RefSeq" id="WP_186941087.1">
    <property type="nucleotide sequence ID" value="NZ_JACOGA010000004.1"/>
</dbReference>
<evidence type="ECO:0000256" key="10">
    <source>
        <dbReference type="ARBA" id="ARBA00047913"/>
    </source>
</evidence>
<dbReference type="HAMAP" id="MF_00121">
    <property type="entry name" value="GatB"/>
    <property type="match status" value="1"/>
</dbReference>
<dbReference type="Pfam" id="PF02637">
    <property type="entry name" value="GatB_Yqey"/>
    <property type="match status" value="1"/>
</dbReference>
<comment type="caution">
    <text evidence="14">The sequence shown here is derived from an EMBL/GenBank/DDBJ whole genome shotgun (WGS) entry which is preliminary data.</text>
</comment>
<evidence type="ECO:0000256" key="6">
    <source>
        <dbReference type="ARBA" id="ARBA00022840"/>
    </source>
</evidence>
<dbReference type="Proteomes" id="UP000624279">
    <property type="component" value="Unassembled WGS sequence"/>
</dbReference>
<comment type="catalytic activity">
    <reaction evidence="9 11">
        <text>L-aspartyl-tRNA(Asn) + L-glutamine + ATP + H2O = L-asparaginyl-tRNA(Asn) + L-glutamate + ADP + phosphate + 2 H(+)</text>
        <dbReference type="Rhea" id="RHEA:14513"/>
        <dbReference type="Rhea" id="RHEA-COMP:9674"/>
        <dbReference type="Rhea" id="RHEA-COMP:9677"/>
        <dbReference type="ChEBI" id="CHEBI:15377"/>
        <dbReference type="ChEBI" id="CHEBI:15378"/>
        <dbReference type="ChEBI" id="CHEBI:29985"/>
        <dbReference type="ChEBI" id="CHEBI:30616"/>
        <dbReference type="ChEBI" id="CHEBI:43474"/>
        <dbReference type="ChEBI" id="CHEBI:58359"/>
        <dbReference type="ChEBI" id="CHEBI:78515"/>
        <dbReference type="ChEBI" id="CHEBI:78516"/>
        <dbReference type="ChEBI" id="CHEBI:456216"/>
    </reaction>
</comment>
<evidence type="ECO:0000256" key="3">
    <source>
        <dbReference type="ARBA" id="ARBA00016923"/>
    </source>
</evidence>
<keyword evidence="6 11" id="KW-0067">ATP-binding</keyword>
<comment type="subunit">
    <text evidence="2 11">Heterotrimer of A, B and C subunits.</text>
</comment>
<feature type="domain" description="Asn/Gln amidotransferase" evidence="13">
    <location>
        <begin position="331"/>
        <end position="488"/>
    </location>
</feature>
<keyword evidence="15" id="KW-1185">Reference proteome</keyword>
<dbReference type="NCBIfam" id="TIGR00133">
    <property type="entry name" value="gatB"/>
    <property type="match status" value="1"/>
</dbReference>
<evidence type="ECO:0000256" key="9">
    <source>
        <dbReference type="ARBA" id="ARBA00047380"/>
    </source>
</evidence>
<comment type="similarity">
    <text evidence="1 11">Belongs to the GatB/GatE family. GatB subfamily.</text>
</comment>
<dbReference type="SMART" id="SM00845">
    <property type="entry name" value="GatB_Yqey"/>
    <property type="match status" value="1"/>
</dbReference>
<evidence type="ECO:0000256" key="2">
    <source>
        <dbReference type="ARBA" id="ARBA00011123"/>
    </source>
</evidence>
<dbReference type="SUPFAM" id="SSF55931">
    <property type="entry name" value="Glutamine synthetase/guanido kinase"/>
    <property type="match status" value="1"/>
</dbReference>
<gene>
    <name evidence="11 14" type="primary">gatB</name>
    <name evidence="14" type="ORF">H8K55_05550</name>
</gene>